<name>A0A2N3PYZ5_9PROT</name>
<proteinExistence type="predicted"/>
<reference evidence="2" key="1">
    <citation type="submission" date="2017-12" db="EMBL/GenBank/DDBJ databases">
        <title>Draft genome sequence of Telmatospirillum siberiense 26-4b1T, an acidotolerant peatland alphaproteobacterium potentially involved in sulfur cycling.</title>
        <authorList>
            <person name="Hausmann B."/>
            <person name="Pjevac P."/>
            <person name="Schreck K."/>
            <person name="Herbold C.W."/>
            <person name="Daims H."/>
            <person name="Wagner M."/>
            <person name="Pester M."/>
            <person name="Loy A."/>
        </authorList>
    </citation>
    <scope>NUCLEOTIDE SEQUENCE [LARGE SCALE GENOMIC DNA]</scope>
    <source>
        <strain evidence="2">26-4b1</strain>
    </source>
</reference>
<sequence length="218" mass="25019">MRKFFMWSRRRKGFLALAGALLLALSACYVPDNFKSEIRLGRTGDYAIAFWGDLIWAPLYRDIQKNSIPAAEIPTKVAEIQKDLQRDSHFKKVESLGKGRFRVEYQREGHLDDNDMVTFVRRNAIIIQIVSKPDGRVIVNGHTMKPSEAQQATTLGLDVKGEFRIVADGLVKEHNASEVKPFGRYQVYIWTIQNAFSPPPHFVMQREGVWPSQKQEQK</sequence>
<comment type="caution">
    <text evidence="1">The sequence shown here is derived from an EMBL/GenBank/DDBJ whole genome shotgun (WGS) entry which is preliminary data.</text>
</comment>
<gene>
    <name evidence="1" type="ORF">CWS72_06050</name>
</gene>
<dbReference type="PROSITE" id="PS51257">
    <property type="entry name" value="PROKAR_LIPOPROTEIN"/>
    <property type="match status" value="1"/>
</dbReference>
<protein>
    <submittedName>
        <fullName evidence="1">Uncharacterized protein</fullName>
    </submittedName>
</protein>
<keyword evidence="2" id="KW-1185">Reference proteome</keyword>
<dbReference type="AlphaFoldDB" id="A0A2N3PYZ5"/>
<organism evidence="1 2">
    <name type="scientific">Telmatospirillum siberiense</name>
    <dbReference type="NCBI Taxonomy" id="382514"/>
    <lineage>
        <taxon>Bacteria</taxon>
        <taxon>Pseudomonadati</taxon>
        <taxon>Pseudomonadota</taxon>
        <taxon>Alphaproteobacteria</taxon>
        <taxon>Rhodospirillales</taxon>
        <taxon>Rhodospirillaceae</taxon>
        <taxon>Telmatospirillum</taxon>
    </lineage>
</organism>
<dbReference type="EMBL" id="PIUM01000004">
    <property type="protein sequence ID" value="PKU25618.1"/>
    <property type="molecule type" value="Genomic_DNA"/>
</dbReference>
<evidence type="ECO:0000313" key="2">
    <source>
        <dbReference type="Proteomes" id="UP000233293"/>
    </source>
</evidence>
<accession>A0A2N3PYZ5</accession>
<evidence type="ECO:0000313" key="1">
    <source>
        <dbReference type="EMBL" id="PKU25618.1"/>
    </source>
</evidence>
<dbReference type="Proteomes" id="UP000233293">
    <property type="component" value="Unassembled WGS sequence"/>
</dbReference>